<dbReference type="AlphaFoldDB" id="A0A177HUJ7"/>
<keyword evidence="1" id="KW-0472">Membrane</keyword>
<evidence type="ECO:0000256" key="1">
    <source>
        <dbReference type="SAM" id="Phobius"/>
    </source>
</evidence>
<feature type="transmembrane region" description="Helical" evidence="1">
    <location>
        <begin position="42"/>
        <end position="61"/>
    </location>
</feature>
<comment type="caution">
    <text evidence="2">The sequence shown here is derived from an EMBL/GenBank/DDBJ whole genome shotgun (WGS) entry which is preliminary data.</text>
</comment>
<evidence type="ECO:0000313" key="2">
    <source>
        <dbReference type="EMBL" id="OAH14641.1"/>
    </source>
</evidence>
<dbReference type="PATRIC" id="fig|1716141.3.peg.2264"/>
<organism evidence="2 3">
    <name type="scientific">Streptomyces jeddahensis</name>
    <dbReference type="NCBI Taxonomy" id="1716141"/>
    <lineage>
        <taxon>Bacteria</taxon>
        <taxon>Bacillati</taxon>
        <taxon>Actinomycetota</taxon>
        <taxon>Actinomycetes</taxon>
        <taxon>Kitasatosporales</taxon>
        <taxon>Streptomycetaceae</taxon>
        <taxon>Streptomyces</taxon>
    </lineage>
</organism>
<dbReference type="STRING" id="1716141.STSP_21520"/>
<keyword evidence="1" id="KW-0812">Transmembrane</keyword>
<keyword evidence="1" id="KW-1133">Transmembrane helix</keyword>
<gene>
    <name evidence="2" type="ORF">STSP_21520</name>
</gene>
<proteinExistence type="predicted"/>
<name>A0A177HUJ7_9ACTN</name>
<dbReference type="Proteomes" id="UP000077381">
    <property type="component" value="Unassembled WGS sequence"/>
</dbReference>
<dbReference type="EMBL" id="LOHS01000061">
    <property type="protein sequence ID" value="OAH14641.1"/>
    <property type="molecule type" value="Genomic_DNA"/>
</dbReference>
<protein>
    <submittedName>
        <fullName evidence="2">Uncharacterized protein</fullName>
    </submittedName>
</protein>
<reference evidence="2 3" key="1">
    <citation type="submission" date="2015-12" db="EMBL/GenBank/DDBJ databases">
        <title>Genome sequence of Streptomyces sp. G25.</title>
        <authorList>
            <person name="Poehlein A."/>
            <person name="Roettig A."/>
            <person name="Hiessl S."/>
            <person name="Hauschild P."/>
            <person name="Schauer J."/>
            <person name="Madkour M.H."/>
            <person name="Al-Ansari A.M."/>
            <person name="Almakishah N.H."/>
            <person name="Steinbuechel A."/>
            <person name="Daniel R."/>
        </authorList>
    </citation>
    <scope>NUCLEOTIDE SEQUENCE [LARGE SCALE GENOMIC DNA]</scope>
    <source>
        <strain evidence="3">G25(2015)</strain>
    </source>
</reference>
<evidence type="ECO:0000313" key="3">
    <source>
        <dbReference type="Proteomes" id="UP000077381"/>
    </source>
</evidence>
<sequence length="109" mass="11198">MLNSPTEALSHTATDFQTAVHRCCGRLAGAGRRADGTAYGPSAVFLAVVTALVCAALAAATGSRPEFGVWLLLAPVGVLLAAVDHRVHRMPDVLTLPLAGPATGFCVLF</sequence>
<accession>A0A177HUJ7</accession>
<keyword evidence="3" id="KW-1185">Reference proteome</keyword>
<feature type="transmembrane region" description="Helical" evidence="1">
    <location>
        <begin position="67"/>
        <end position="83"/>
    </location>
</feature>